<comment type="caution">
    <text evidence="1">The sequence shown here is derived from an EMBL/GenBank/DDBJ whole genome shotgun (WGS) entry which is preliminary data.</text>
</comment>
<protein>
    <submittedName>
        <fullName evidence="1">Uncharacterized protein</fullName>
    </submittedName>
</protein>
<dbReference type="EMBL" id="JBIWXY010000001">
    <property type="protein sequence ID" value="MFJ5446008.1"/>
    <property type="molecule type" value="Genomic_DNA"/>
</dbReference>
<organism evidence="1 2">
    <name type="scientific">Methylobacillus methanolivorans</name>
    <dbReference type="NCBI Taxonomy" id="1848927"/>
    <lineage>
        <taxon>Bacteria</taxon>
        <taxon>Pseudomonadati</taxon>
        <taxon>Pseudomonadota</taxon>
        <taxon>Betaproteobacteria</taxon>
        <taxon>Nitrosomonadales</taxon>
        <taxon>Methylophilaceae</taxon>
        <taxon>Methylobacillus</taxon>
    </lineage>
</organism>
<sequence>MTTITPFIDSLMGSSTVMFNPNIEQSIYDTQQSIETLQTLKDSISAYQDVLTVEDVVTLIDQHIRDAHHQRQSYLLAKKLDAHLPDTAKAALLNT</sequence>
<name>A0ABW8GKV7_9PROT</name>
<reference evidence="1 2" key="1">
    <citation type="submission" date="2024-11" db="EMBL/GenBank/DDBJ databases">
        <authorList>
            <person name="Kaparullina E.N."/>
            <person name="Delegan Y.A."/>
            <person name="Doronina N.V."/>
        </authorList>
    </citation>
    <scope>NUCLEOTIDE SEQUENCE [LARGE SCALE GENOMIC DNA]</scope>
    <source>
        <strain evidence="1 2">7sh_L</strain>
    </source>
</reference>
<proteinExistence type="predicted"/>
<gene>
    <name evidence="1" type="ORF">ACIKP9_07185</name>
</gene>
<evidence type="ECO:0000313" key="1">
    <source>
        <dbReference type="EMBL" id="MFJ5446008.1"/>
    </source>
</evidence>
<keyword evidence="2" id="KW-1185">Reference proteome</keyword>
<evidence type="ECO:0000313" key="2">
    <source>
        <dbReference type="Proteomes" id="UP001617669"/>
    </source>
</evidence>
<dbReference type="RefSeq" id="WP_230347994.1">
    <property type="nucleotide sequence ID" value="NZ_JBIWXY010000001.1"/>
</dbReference>
<dbReference type="Proteomes" id="UP001617669">
    <property type="component" value="Unassembled WGS sequence"/>
</dbReference>
<accession>A0ABW8GKV7</accession>